<keyword evidence="1" id="KW-0732">Signal</keyword>
<dbReference type="EMBL" id="CAJGYO010000012">
    <property type="protein sequence ID" value="CAD6263725.1"/>
    <property type="molecule type" value="Genomic_DNA"/>
</dbReference>
<reference evidence="6" key="1">
    <citation type="submission" date="2020-10" db="EMBL/GenBank/DDBJ databases">
        <authorList>
            <person name="Han B."/>
            <person name="Lu T."/>
            <person name="Zhao Q."/>
            <person name="Huang X."/>
            <person name="Zhao Y."/>
        </authorList>
    </citation>
    <scope>NUCLEOTIDE SEQUENCE</scope>
</reference>
<dbReference type="NCBIfam" id="TIGR01614">
    <property type="entry name" value="PME_inhib"/>
    <property type="match status" value="1"/>
</dbReference>
<dbReference type="SUPFAM" id="SSF101148">
    <property type="entry name" value="Plant invertase/pectin methylesterase inhibitor"/>
    <property type="match status" value="1"/>
</dbReference>
<comment type="similarity">
    <text evidence="4">Belongs to the PMEI family.</text>
</comment>
<comment type="caution">
    <text evidence="6">The sequence shown here is derived from an EMBL/GenBank/DDBJ whole genome shotgun (WGS) entry which is preliminary data.</text>
</comment>
<dbReference type="FunFam" id="1.20.140.40:FF:000011">
    <property type="entry name" value="Cell wall / vacuolar inhibitor of fructosidase 2"/>
    <property type="match status" value="1"/>
</dbReference>
<keyword evidence="7" id="KW-1185">Reference proteome</keyword>
<dbReference type="AlphaFoldDB" id="A0A811QX03"/>
<protein>
    <recommendedName>
        <fullName evidence="5">Pectinesterase inhibitor domain-containing protein</fullName>
    </recommendedName>
</protein>
<dbReference type="GO" id="GO:0004857">
    <property type="term" value="F:enzyme inhibitor activity"/>
    <property type="evidence" value="ECO:0007669"/>
    <property type="project" value="InterPro"/>
</dbReference>
<dbReference type="SMART" id="SM00856">
    <property type="entry name" value="PMEI"/>
    <property type="match status" value="1"/>
</dbReference>
<dbReference type="InterPro" id="IPR006501">
    <property type="entry name" value="Pectinesterase_inhib_dom"/>
</dbReference>
<name>A0A811QX03_9POAL</name>
<evidence type="ECO:0000256" key="2">
    <source>
        <dbReference type="ARBA" id="ARBA00023157"/>
    </source>
</evidence>
<accession>A0A811QX03</accession>
<dbReference type="Gene3D" id="1.20.140.40">
    <property type="entry name" value="Invertase/pectin methylesterase inhibitor family protein"/>
    <property type="match status" value="1"/>
</dbReference>
<dbReference type="InterPro" id="IPR035513">
    <property type="entry name" value="Invertase/methylesterase_inhib"/>
</dbReference>
<keyword evidence="2" id="KW-1015">Disulfide bond</keyword>
<gene>
    <name evidence="6" type="ORF">NCGR_LOCUS47030</name>
</gene>
<dbReference type="OrthoDB" id="773291at2759"/>
<evidence type="ECO:0000256" key="1">
    <source>
        <dbReference type="ARBA" id="ARBA00022729"/>
    </source>
</evidence>
<evidence type="ECO:0000313" key="7">
    <source>
        <dbReference type="Proteomes" id="UP000604825"/>
    </source>
</evidence>
<dbReference type="Proteomes" id="UP000604825">
    <property type="component" value="Unassembled WGS sequence"/>
</dbReference>
<evidence type="ECO:0000256" key="3">
    <source>
        <dbReference type="ARBA" id="ARBA00023180"/>
    </source>
</evidence>
<dbReference type="PANTHER" id="PTHR35357:SF8">
    <property type="entry name" value="OS01G0111000 PROTEIN"/>
    <property type="match status" value="1"/>
</dbReference>
<organism evidence="6 7">
    <name type="scientific">Miscanthus lutarioriparius</name>
    <dbReference type="NCBI Taxonomy" id="422564"/>
    <lineage>
        <taxon>Eukaryota</taxon>
        <taxon>Viridiplantae</taxon>
        <taxon>Streptophyta</taxon>
        <taxon>Embryophyta</taxon>
        <taxon>Tracheophyta</taxon>
        <taxon>Spermatophyta</taxon>
        <taxon>Magnoliopsida</taxon>
        <taxon>Liliopsida</taxon>
        <taxon>Poales</taxon>
        <taxon>Poaceae</taxon>
        <taxon>PACMAD clade</taxon>
        <taxon>Panicoideae</taxon>
        <taxon>Andropogonodae</taxon>
        <taxon>Andropogoneae</taxon>
        <taxon>Saccharinae</taxon>
        <taxon>Miscanthus</taxon>
    </lineage>
</organism>
<sequence length="318" mass="33880">MAEIFGSRAVENPVWLCGPGGNARRASIVFFFFFSSGTSVAREARRQPNTAASSFAQSCPYPWSHLAHRAAQPHSHAISSPLPQPSVSIVKGAGAPEQLGDTAAPAMAATRASPLLLLLLIIQLNMLFHLPDSSSPITALAQPADEQQQNTKQHRQPALVQWTCNSTSFYDVCIAALAADPSSSTADVPGLCAIAVSAAAANASGTAAFLGNASDAAATPEADRALLRTCAGKYAAARDALLQARASLAEQAYDYAFVHVSAADEYPAVCRTLFRRRQQKQRASRPYPPELAKREEALRRLCTIALDIISLLQNQEPQ</sequence>
<proteinExistence type="inferred from homology"/>
<evidence type="ECO:0000313" key="6">
    <source>
        <dbReference type="EMBL" id="CAD6263725.1"/>
    </source>
</evidence>
<evidence type="ECO:0000259" key="5">
    <source>
        <dbReference type="SMART" id="SM00856"/>
    </source>
</evidence>
<evidence type="ECO:0000256" key="4">
    <source>
        <dbReference type="ARBA" id="ARBA00038471"/>
    </source>
</evidence>
<keyword evidence="3" id="KW-0325">Glycoprotein</keyword>
<dbReference type="PANTHER" id="PTHR35357">
    <property type="entry name" value="OS02G0537100 PROTEIN"/>
    <property type="match status" value="1"/>
</dbReference>
<dbReference type="Pfam" id="PF04043">
    <property type="entry name" value="PMEI"/>
    <property type="match status" value="1"/>
</dbReference>
<dbReference type="CDD" id="cd14859">
    <property type="entry name" value="PMEI_like"/>
    <property type="match status" value="1"/>
</dbReference>
<feature type="domain" description="Pectinesterase inhibitor" evidence="5">
    <location>
        <begin position="155"/>
        <end position="308"/>
    </location>
</feature>